<dbReference type="Proteomes" id="UP000515377">
    <property type="component" value="Chromosome"/>
</dbReference>
<evidence type="ECO:0000313" key="1">
    <source>
        <dbReference type="EMBL" id="QNG47986.1"/>
    </source>
</evidence>
<reference evidence="1 2" key="1">
    <citation type="submission" date="2020-07" db="EMBL/GenBank/DDBJ databases">
        <title>Whole genome sequence of Sphingobium yanoikuyae A3.</title>
        <authorList>
            <person name="Han S.-S."/>
        </authorList>
    </citation>
    <scope>NUCLEOTIDE SEQUENCE [LARGE SCALE GENOMIC DNA]</scope>
    <source>
        <strain evidence="1 2">A3</strain>
    </source>
</reference>
<dbReference type="EMBL" id="CP060122">
    <property type="protein sequence ID" value="QNG47986.1"/>
    <property type="molecule type" value="Genomic_DNA"/>
</dbReference>
<evidence type="ECO:0000313" key="2">
    <source>
        <dbReference type="Proteomes" id="UP000515377"/>
    </source>
</evidence>
<dbReference type="AlphaFoldDB" id="A0A9X7UCV5"/>
<name>A0A9X7UCV5_SPHYA</name>
<gene>
    <name evidence="1" type="ORF">H3V42_10610</name>
</gene>
<accession>A0A9X7UCV5</accession>
<sequence length="143" mass="15870">MATSRRKAAIGVIDVADVPHHRRRSSVGSGWLQAERARRRLEDVAERLHVDPELATKHFKHAVGLGDMSQRARCQQLRVADGGQDLMARHGGQVAADLRQDRGGRKLAAFRKQGLEQLLIGVQVAREGRDAWATGWRGGLIRQ</sequence>
<proteinExistence type="predicted"/>
<protein>
    <submittedName>
        <fullName evidence="1">Uncharacterized protein</fullName>
    </submittedName>
</protein>
<organism evidence="1 2">
    <name type="scientific">Sphingobium yanoikuyae</name>
    <name type="common">Sphingomonas yanoikuyae</name>
    <dbReference type="NCBI Taxonomy" id="13690"/>
    <lineage>
        <taxon>Bacteria</taxon>
        <taxon>Pseudomonadati</taxon>
        <taxon>Pseudomonadota</taxon>
        <taxon>Alphaproteobacteria</taxon>
        <taxon>Sphingomonadales</taxon>
        <taxon>Sphingomonadaceae</taxon>
        <taxon>Sphingobium</taxon>
    </lineage>
</organism>